<dbReference type="InterPro" id="IPR001680">
    <property type="entry name" value="WD40_rpt"/>
</dbReference>
<evidence type="ECO:0000256" key="9">
    <source>
        <dbReference type="ARBA" id="ARBA00023175"/>
    </source>
</evidence>
<dbReference type="Gene3D" id="2.130.10.10">
    <property type="entry name" value="YVTN repeat-like/Quinoprotein amine dehydrogenase"/>
    <property type="match status" value="1"/>
</dbReference>
<dbReference type="Proteomes" id="UP001642484">
    <property type="component" value="Unassembled WGS sequence"/>
</dbReference>
<reference evidence="14 15" key="1">
    <citation type="submission" date="2024-02" db="EMBL/GenBank/DDBJ databases">
        <authorList>
            <person name="Chen Y."/>
            <person name="Shah S."/>
            <person name="Dougan E. K."/>
            <person name="Thang M."/>
            <person name="Chan C."/>
        </authorList>
    </citation>
    <scope>NUCLEOTIDE SEQUENCE [LARGE SCALE GENOMIC DNA]</scope>
</reference>
<keyword evidence="11" id="KW-0966">Cell projection</keyword>
<keyword evidence="7" id="KW-0243">Dynein</keyword>
<dbReference type="SMART" id="SM00320">
    <property type="entry name" value="WD40"/>
    <property type="match status" value="4"/>
</dbReference>
<protein>
    <recommendedName>
        <fullName evidence="13">3'-5' exonuclease domain-containing protein</fullName>
    </recommendedName>
</protein>
<keyword evidence="3" id="KW-0963">Cytoplasm</keyword>
<dbReference type="InterPro" id="IPR002562">
    <property type="entry name" value="3'-5'_exonuclease_dom"/>
</dbReference>
<evidence type="ECO:0000313" key="15">
    <source>
        <dbReference type="Proteomes" id="UP001642484"/>
    </source>
</evidence>
<evidence type="ECO:0000256" key="8">
    <source>
        <dbReference type="ARBA" id="ARBA00023069"/>
    </source>
</evidence>
<dbReference type="InterPro" id="IPR050687">
    <property type="entry name" value="Dynein_IC"/>
</dbReference>
<evidence type="ECO:0000256" key="1">
    <source>
        <dbReference type="ARBA" id="ARBA00004430"/>
    </source>
</evidence>
<proteinExistence type="inferred from homology"/>
<evidence type="ECO:0000256" key="10">
    <source>
        <dbReference type="ARBA" id="ARBA00023212"/>
    </source>
</evidence>
<dbReference type="Pfam" id="PF01612">
    <property type="entry name" value="DNA_pol_A_exo1"/>
    <property type="match status" value="1"/>
</dbReference>
<dbReference type="InterPro" id="IPR007214">
    <property type="entry name" value="YbaK/aa-tRNA-synth-assoc-dom"/>
</dbReference>
<dbReference type="SUPFAM" id="SSF50978">
    <property type="entry name" value="WD40 repeat-like"/>
    <property type="match status" value="1"/>
</dbReference>
<keyword evidence="9" id="KW-0505">Motor protein</keyword>
<dbReference type="InterPro" id="IPR012337">
    <property type="entry name" value="RNaseH-like_sf"/>
</dbReference>
<sequence length="2466" mass="272235">MLEGLDQSCPDHPLNTLRVQSTQSAFLLRGECEVLFVTPALSGSERFEAQERFAGHRWFLTAGCLACPRSVGRKAMEVSSADALQARIRALCASGRAELVQEVPPDAWRCKTLVVSTQALEGAEKDAGAQTAVLVVLRLEQRLSLPKLKQLLKPQRLKILGLASPREAEDVIGCSMGLVPPVCIEPARRVILDTHLFQAGTSPAAGPRLVLGAADEEMHLAMSPRELLLETEACIAEISDSGPDTALPEFPLRAGRGNVVHVVALVAAVRRLSRQLLFADLLPAGSPKDGERSVWLSPDGSGKLVRLQLLLGRSLAERLGGDGLSAVVKRLRPMQLVYVAGRLQLEEPGEQCGKATPAAPTEVRKIREAQLSNGIVDMAEQIRILEEVHLPSELSGSARQVGVKKELPPTAHAPDSGLPTLPLALPQRAVHVVTDLQGVELLENVLRERLSGSGDVDPHDGMASKESTVFTPLLPVMGVDAEWQPRTSHGLALFQMAFRRSVFLLDMVALTRQDPLRGRVAELIKEALEAEHLYKVGFNLEVDLQRLHAVLPETSCAVNLIDLRDLHAVALPNAPSKPLSLTGMVKEVFGLPLDKTCQVSDWQKRPLTPEQLDYAAQDAHVCVRLFDSLCYNHATVATQVLQPVLRGMVRTWPREKEPAIVRTADRRATEWDSVQQGAQLQLVPKEGKGAGRPTAQRRDFAFQEVAQRHVGHWRFLAKAEGDFRSQALASELRRWGDPDPRIWISGDHTRLDANRFFALDARPAEGTLLFQLGPAEGTLLPQEKSAGSNVNYGVPMVRQLGKNYAPGHIATRQAAGAARVRFSEKSESMMPAAAALASWFWGTYAFSSEDVFGDATAAYRVLTPREELPTQRQIECLRWVVTERGGLDFLVVDAMSLMVPSYRLPEQLRLARVQLCVGLFLFSPAAVQPHEAAERGRGRPRKGTAVVVQGTGKSGQCRQVAVLDDLKAVRKQVEAEMTHYERLNFTGEGPLSWWRGHQGQMPELAQFAQAALGVPGSSAALERLFSKAGLFITRRRPRLKPGTVGVPSSLQTWLHGQQRLEPHAPIPLASDGEGDPERVELQLLKRRWAITVTTEVQSLEISTHPLCRLLDFTVQVAEALQLPDAVRPVLSFQGQRLPCDDTSLRDMDLEAGSCVRVTSTEKLPLVALGTGPETSQRSDFLESSASVGLLDECQDGQLLLYPGDFSMIGSAQTIFPGKARKSSSVMVLPEVLNSQECRDIMARCRLATPTAGPFISSALSNCRPLGFGCAQGDWELAGFNCCFRVTSYGSGGFLKAHRDAPYTPNAHQRSLCTLLIPLCSIGKTRFYDPKEDIDTRGMSLQEELDARGGLLSGFSFEDVDLCSGHALIFGHEVLHEGLSPESSDTKVMLRTDVMVSRKPPPEGLQWTPVERSDQAAALRHFRAALRAELEKRDSTELYERAQSYRFHHPDTEPLASGSVGVQSGEQSRGIGEANGERGAFVEALANQMLEACGADFIMPEIAYLQGPVAAFRLKPSDSLGTSSGSPAASPTGTVGHLRVAALYALHLLGHHAYEPSERQALYTANFDPKTQTVTAVPLRKLLEDVFHSRSCHGAVYNVLAANSTSSEDFEKAVDRTHMALNHAAPSVGIDVLASLKSEAYAKSFRGDLREKARPAYTLPDFTKQVQASYIARADSPQKLARTESQPMAYLQQLLGEKSHLPGLDIVAVASGDDFHLCEDWRVSCYCGGCDKEEPEPQVEVVSRPMNHLVFDFNSHQIQVQEWKEAQETHGFFDPCLLWTELAWCLQSVHPSNPLAAPWSITFHVTDGTMTLTRQGSMVAVFLEKSLLKSVSLSEMRFDDQGFLQWPLMPDALGSRVKVPPESQDALRRFLNSSYDCSKLAEQVSCEEAISLSNKAARLLERGLASWEPQGYIYMKKRKDFGRYCNFDTVEVASWEFGMMRVFHNIPEFSEHSVNTARVKTHARVMTHVEGGWPKEIDYSEAQDTLKYRKRLEKERSSPLLPDSTRSTAGRDPAYISAVRQLTKQTIPCLEMNNTIDLFEIYFQDEEPDHMPEILNLKTIALFKDPSDEARSVTKIGWHPEGPTKLVGSYSNLRFQRMSEDMPMASFIWDISERNVPLMELRATSPLICCQYNQKNPDWLLGGSYSGLINHYDLRKGPSPCMKSSVEVGHYDPVYDVVWLQSKTGTECASVSSDGRLLFWDVRKLNEVSDECVLTDGNKESPKTLGGVSLEWMQEAGPTKFLVGSEHGIILSCTKRPKKQVEIGTWFGSEDRGGYGKHFGPVYSVKRNPFHVKFFLSVGDWCGKMWMEELKGPMLQTPYYPAFISAAAWSPTRAGVFFLARQDGRLDVWDYFYRMNEVALTQQVSDRALTSLNVQSHGRLAAVGDAGGVITLLQLCDGLVEPGPNEKNAIGWMFDRETKREKALDQIKKQGGGPKKDDKEGATGTSIDKTKYQEREKAFFTEPLGGS</sequence>
<keyword evidence="4" id="KW-0853">WD repeat</keyword>
<dbReference type="SMART" id="SM00474">
    <property type="entry name" value="35EXOc"/>
    <property type="match status" value="1"/>
</dbReference>
<dbReference type="CDD" id="cd04332">
    <property type="entry name" value="YbaK_like"/>
    <property type="match status" value="1"/>
</dbReference>
<comment type="similarity">
    <text evidence="2">Belongs to the dynein intermediate chain family.</text>
</comment>
<evidence type="ECO:0000256" key="4">
    <source>
        <dbReference type="ARBA" id="ARBA00022574"/>
    </source>
</evidence>
<accession>A0ABP0I4E1</accession>
<evidence type="ECO:0000256" key="2">
    <source>
        <dbReference type="ARBA" id="ARBA00011059"/>
    </source>
</evidence>
<dbReference type="InterPro" id="IPR036322">
    <property type="entry name" value="WD40_repeat_dom_sf"/>
</dbReference>
<evidence type="ECO:0000313" key="14">
    <source>
        <dbReference type="EMBL" id="CAK8996442.1"/>
    </source>
</evidence>
<dbReference type="InterPro" id="IPR008906">
    <property type="entry name" value="HATC_C_dom"/>
</dbReference>
<comment type="subcellular location">
    <subcellularLocation>
        <location evidence="1">Cytoplasm</location>
        <location evidence="1">Cytoskeleton</location>
        <location evidence="1">Cilium axoneme</location>
    </subcellularLocation>
</comment>
<comment type="caution">
    <text evidence="14">The sequence shown here is derived from an EMBL/GenBank/DDBJ whole genome shotgun (WGS) entry which is preliminary data.</text>
</comment>
<organism evidence="14 15">
    <name type="scientific">Durusdinium trenchii</name>
    <dbReference type="NCBI Taxonomy" id="1381693"/>
    <lineage>
        <taxon>Eukaryota</taxon>
        <taxon>Sar</taxon>
        <taxon>Alveolata</taxon>
        <taxon>Dinophyceae</taxon>
        <taxon>Suessiales</taxon>
        <taxon>Symbiodiniaceae</taxon>
        <taxon>Durusdinium</taxon>
    </lineage>
</organism>
<evidence type="ECO:0000259" key="13">
    <source>
        <dbReference type="SMART" id="SM00474"/>
    </source>
</evidence>
<feature type="compositionally biased region" description="Basic and acidic residues" evidence="12">
    <location>
        <begin position="2420"/>
        <end position="2440"/>
    </location>
</feature>
<dbReference type="PANTHER" id="PTHR12442:SF7">
    <property type="entry name" value="DYNEIN AXONEMAL INTERMEDIATE CHAIN 2"/>
    <property type="match status" value="1"/>
</dbReference>
<evidence type="ECO:0000256" key="12">
    <source>
        <dbReference type="SAM" id="MobiDB-lite"/>
    </source>
</evidence>
<dbReference type="PANTHER" id="PTHR12442">
    <property type="entry name" value="DYNEIN INTERMEDIATE CHAIN"/>
    <property type="match status" value="1"/>
</dbReference>
<evidence type="ECO:0000256" key="7">
    <source>
        <dbReference type="ARBA" id="ARBA00023017"/>
    </source>
</evidence>
<keyword evidence="6" id="KW-0677">Repeat</keyword>
<evidence type="ECO:0000256" key="5">
    <source>
        <dbReference type="ARBA" id="ARBA00022701"/>
    </source>
</evidence>
<name>A0ABP0I4E1_9DINO</name>
<dbReference type="Gene3D" id="3.30.420.10">
    <property type="entry name" value="Ribonuclease H-like superfamily/Ribonuclease H"/>
    <property type="match status" value="1"/>
</dbReference>
<evidence type="ECO:0000256" key="3">
    <source>
        <dbReference type="ARBA" id="ARBA00022490"/>
    </source>
</evidence>
<dbReference type="EMBL" id="CAXAMN010001825">
    <property type="protein sequence ID" value="CAK8996442.1"/>
    <property type="molecule type" value="Genomic_DNA"/>
</dbReference>
<feature type="compositionally biased region" description="Low complexity" evidence="12">
    <location>
        <begin position="1456"/>
        <end position="1469"/>
    </location>
</feature>
<dbReference type="InterPro" id="IPR036397">
    <property type="entry name" value="RNaseH_sf"/>
</dbReference>
<dbReference type="Gene3D" id="3.90.960.10">
    <property type="entry name" value="YbaK/aminoacyl-tRNA synthetase-associated domain"/>
    <property type="match status" value="1"/>
</dbReference>
<dbReference type="InterPro" id="IPR019775">
    <property type="entry name" value="WD40_repeat_CS"/>
</dbReference>
<evidence type="ECO:0000256" key="6">
    <source>
        <dbReference type="ARBA" id="ARBA00022737"/>
    </source>
</evidence>
<keyword evidence="15" id="KW-1185">Reference proteome</keyword>
<dbReference type="InterPro" id="IPR036754">
    <property type="entry name" value="YbaK/aa-tRNA-synt-asso_dom_sf"/>
</dbReference>
<evidence type="ECO:0000256" key="11">
    <source>
        <dbReference type="ARBA" id="ARBA00023273"/>
    </source>
</evidence>
<gene>
    <name evidence="14" type="ORF">CCMP2556_LOCUS4452</name>
</gene>
<dbReference type="PROSITE" id="PS00678">
    <property type="entry name" value="WD_REPEATS_1"/>
    <property type="match status" value="1"/>
</dbReference>
<feature type="region of interest" description="Disordered" evidence="12">
    <location>
        <begin position="2420"/>
        <end position="2466"/>
    </location>
</feature>
<keyword evidence="8" id="KW-0969">Cilium</keyword>
<dbReference type="SUPFAM" id="SSF55826">
    <property type="entry name" value="YbaK/ProRS associated domain"/>
    <property type="match status" value="1"/>
</dbReference>
<dbReference type="Pfam" id="PF05699">
    <property type="entry name" value="Dimer_Tnp_hAT"/>
    <property type="match status" value="1"/>
</dbReference>
<feature type="region of interest" description="Disordered" evidence="12">
    <location>
        <begin position="1448"/>
        <end position="1472"/>
    </location>
</feature>
<keyword evidence="10" id="KW-0206">Cytoskeleton</keyword>
<dbReference type="SUPFAM" id="SSF53098">
    <property type="entry name" value="Ribonuclease H-like"/>
    <property type="match status" value="2"/>
</dbReference>
<feature type="compositionally biased region" description="Basic and acidic residues" evidence="12">
    <location>
        <begin position="2447"/>
        <end position="2458"/>
    </location>
</feature>
<dbReference type="InterPro" id="IPR015943">
    <property type="entry name" value="WD40/YVTN_repeat-like_dom_sf"/>
</dbReference>
<keyword evidence="5" id="KW-0493">Microtubule</keyword>
<feature type="domain" description="3'-5' exonuclease" evidence="13">
    <location>
        <begin position="430"/>
        <end position="634"/>
    </location>
</feature>
<dbReference type="Pfam" id="PF04073">
    <property type="entry name" value="tRNA_edit"/>
    <property type="match status" value="1"/>
</dbReference>